<proteinExistence type="predicted"/>
<keyword evidence="1" id="KW-1133">Transmembrane helix</keyword>
<feature type="transmembrane region" description="Helical" evidence="1">
    <location>
        <begin position="106"/>
        <end position="124"/>
    </location>
</feature>
<protein>
    <recommendedName>
        <fullName evidence="4">Transmembrane protein</fullName>
    </recommendedName>
</protein>
<dbReference type="AlphaFoldDB" id="A0A0G0GCE5"/>
<comment type="caution">
    <text evidence="2">The sequence shown here is derived from an EMBL/GenBank/DDBJ whole genome shotgun (WGS) entry which is preliminary data.</text>
</comment>
<sequence length="180" mass="20322">MQTQSKVLKWSLIIGIVIVLNMFFNYALSLVYKQPKYEVFCPNTSQVVTIPDTQKACVDKGGQWTNDTYYGKPVIMGEIQPKGYCDLQFTCRNNFEAKQKVYDRNVFITLVLLGAICVAFGNFFKRNLVVGIALSLAGVLSFIIASMKYWSSADDLIKVIILAIALAILIWLAIKRFKND</sequence>
<keyword evidence="1" id="KW-0472">Membrane</keyword>
<evidence type="ECO:0008006" key="4">
    <source>
        <dbReference type="Google" id="ProtNLM"/>
    </source>
</evidence>
<evidence type="ECO:0000256" key="1">
    <source>
        <dbReference type="SAM" id="Phobius"/>
    </source>
</evidence>
<feature type="transmembrane region" description="Helical" evidence="1">
    <location>
        <begin position="156"/>
        <end position="174"/>
    </location>
</feature>
<name>A0A0G0GCE5_9BACT</name>
<organism evidence="2 3">
    <name type="scientific">Candidatus Nomurabacteria bacterium GW2011_GWC2_35_8</name>
    <dbReference type="NCBI Taxonomy" id="1618752"/>
    <lineage>
        <taxon>Bacteria</taxon>
        <taxon>Candidatus Nomuraibacteriota</taxon>
    </lineage>
</organism>
<feature type="transmembrane region" description="Helical" evidence="1">
    <location>
        <begin position="131"/>
        <end position="150"/>
    </location>
</feature>
<evidence type="ECO:0000313" key="3">
    <source>
        <dbReference type="Proteomes" id="UP000034798"/>
    </source>
</evidence>
<evidence type="ECO:0000313" key="2">
    <source>
        <dbReference type="EMBL" id="KKP89387.1"/>
    </source>
</evidence>
<gene>
    <name evidence="2" type="ORF">UR91_C0003G0008</name>
</gene>
<dbReference type="Proteomes" id="UP000034798">
    <property type="component" value="Unassembled WGS sequence"/>
</dbReference>
<accession>A0A0G0GCE5</accession>
<feature type="transmembrane region" description="Helical" evidence="1">
    <location>
        <begin position="7"/>
        <end position="28"/>
    </location>
</feature>
<keyword evidence="1" id="KW-0812">Transmembrane</keyword>
<reference evidence="2 3" key="1">
    <citation type="journal article" date="2015" name="Nature">
        <title>rRNA introns, odd ribosomes, and small enigmatic genomes across a large radiation of phyla.</title>
        <authorList>
            <person name="Brown C.T."/>
            <person name="Hug L.A."/>
            <person name="Thomas B.C."/>
            <person name="Sharon I."/>
            <person name="Castelle C.J."/>
            <person name="Singh A."/>
            <person name="Wilkins M.J."/>
            <person name="Williams K.H."/>
            <person name="Banfield J.F."/>
        </authorList>
    </citation>
    <scope>NUCLEOTIDE SEQUENCE [LARGE SCALE GENOMIC DNA]</scope>
</reference>
<dbReference type="EMBL" id="LBQZ01000003">
    <property type="protein sequence ID" value="KKP89387.1"/>
    <property type="molecule type" value="Genomic_DNA"/>
</dbReference>